<gene>
    <name evidence="1" type="ORF">N656DRAFT_128366</name>
</gene>
<sequence length="149" mass="16727">MVVAQLERKCSRGGSRFQARRETGLPASARSRDRNYSLVVWGPRDIPATYLGLIDLSKKATNLLGHSGVVDCWVLRFVKKQMQTQKSTAGYLHINRHAAGARPRVTGIKATVSSGTVTEMWHSSSCKSFGWIHRRLLQHYRLVLCSPHL</sequence>
<proteinExistence type="predicted"/>
<name>A0AAN6TCU6_9PEZI</name>
<reference evidence="1" key="2">
    <citation type="submission" date="2023-05" db="EMBL/GenBank/DDBJ databases">
        <authorList>
            <consortium name="Lawrence Berkeley National Laboratory"/>
            <person name="Steindorff A."/>
            <person name="Hensen N."/>
            <person name="Bonometti L."/>
            <person name="Westerberg I."/>
            <person name="Brannstrom I.O."/>
            <person name="Guillou S."/>
            <person name="Cros-Aarteil S."/>
            <person name="Calhoun S."/>
            <person name="Haridas S."/>
            <person name="Kuo A."/>
            <person name="Mondo S."/>
            <person name="Pangilinan J."/>
            <person name="Riley R."/>
            <person name="Labutti K."/>
            <person name="Andreopoulos B."/>
            <person name="Lipzen A."/>
            <person name="Chen C."/>
            <person name="Yanf M."/>
            <person name="Daum C."/>
            <person name="Ng V."/>
            <person name="Clum A."/>
            <person name="Ohm R."/>
            <person name="Martin F."/>
            <person name="Silar P."/>
            <person name="Natvig D."/>
            <person name="Lalanne C."/>
            <person name="Gautier V."/>
            <person name="Ament-Velasquez S.L."/>
            <person name="Kruys A."/>
            <person name="Hutchinson M.I."/>
            <person name="Powell A.J."/>
            <person name="Barry K."/>
            <person name="Miller A.N."/>
            <person name="Grigoriev I.V."/>
            <person name="Debuchy R."/>
            <person name="Gladieux P."/>
            <person name="Thoren M.H."/>
            <person name="Johannesson H."/>
        </authorList>
    </citation>
    <scope>NUCLEOTIDE SEQUENCE</scope>
    <source>
        <strain evidence="1">CBS 508.74</strain>
    </source>
</reference>
<dbReference type="EMBL" id="MU853344">
    <property type="protein sequence ID" value="KAK4111916.1"/>
    <property type="molecule type" value="Genomic_DNA"/>
</dbReference>
<keyword evidence="2" id="KW-1185">Reference proteome</keyword>
<evidence type="ECO:0000313" key="2">
    <source>
        <dbReference type="Proteomes" id="UP001302812"/>
    </source>
</evidence>
<dbReference type="RefSeq" id="XP_064669486.1">
    <property type="nucleotide sequence ID" value="XM_064808576.1"/>
</dbReference>
<comment type="caution">
    <text evidence="1">The sequence shown here is derived from an EMBL/GenBank/DDBJ whole genome shotgun (WGS) entry which is preliminary data.</text>
</comment>
<reference evidence="1" key="1">
    <citation type="journal article" date="2023" name="Mol. Phylogenet. Evol.">
        <title>Genome-scale phylogeny and comparative genomics of the fungal order Sordariales.</title>
        <authorList>
            <person name="Hensen N."/>
            <person name="Bonometti L."/>
            <person name="Westerberg I."/>
            <person name="Brannstrom I.O."/>
            <person name="Guillou S."/>
            <person name="Cros-Aarteil S."/>
            <person name="Calhoun S."/>
            <person name="Haridas S."/>
            <person name="Kuo A."/>
            <person name="Mondo S."/>
            <person name="Pangilinan J."/>
            <person name="Riley R."/>
            <person name="LaButti K."/>
            <person name="Andreopoulos B."/>
            <person name="Lipzen A."/>
            <person name="Chen C."/>
            <person name="Yan M."/>
            <person name="Daum C."/>
            <person name="Ng V."/>
            <person name="Clum A."/>
            <person name="Steindorff A."/>
            <person name="Ohm R.A."/>
            <person name="Martin F."/>
            <person name="Silar P."/>
            <person name="Natvig D.O."/>
            <person name="Lalanne C."/>
            <person name="Gautier V."/>
            <person name="Ament-Velasquez S.L."/>
            <person name="Kruys A."/>
            <person name="Hutchinson M.I."/>
            <person name="Powell A.J."/>
            <person name="Barry K."/>
            <person name="Miller A.N."/>
            <person name="Grigoriev I.V."/>
            <person name="Debuchy R."/>
            <person name="Gladieux P."/>
            <person name="Hiltunen Thoren M."/>
            <person name="Johannesson H."/>
        </authorList>
    </citation>
    <scope>NUCLEOTIDE SEQUENCE</scope>
    <source>
        <strain evidence="1">CBS 508.74</strain>
    </source>
</reference>
<dbReference type="Proteomes" id="UP001302812">
    <property type="component" value="Unassembled WGS sequence"/>
</dbReference>
<organism evidence="1 2">
    <name type="scientific">Canariomyces notabilis</name>
    <dbReference type="NCBI Taxonomy" id="2074819"/>
    <lineage>
        <taxon>Eukaryota</taxon>
        <taxon>Fungi</taxon>
        <taxon>Dikarya</taxon>
        <taxon>Ascomycota</taxon>
        <taxon>Pezizomycotina</taxon>
        <taxon>Sordariomycetes</taxon>
        <taxon>Sordariomycetidae</taxon>
        <taxon>Sordariales</taxon>
        <taxon>Chaetomiaceae</taxon>
        <taxon>Canariomyces</taxon>
    </lineage>
</organism>
<protein>
    <submittedName>
        <fullName evidence="1">Uncharacterized protein</fullName>
    </submittedName>
</protein>
<evidence type="ECO:0000313" key="1">
    <source>
        <dbReference type="EMBL" id="KAK4111916.1"/>
    </source>
</evidence>
<dbReference type="GeneID" id="89932699"/>
<accession>A0AAN6TCU6</accession>
<dbReference type="AlphaFoldDB" id="A0AAN6TCU6"/>